<evidence type="ECO:0000256" key="2">
    <source>
        <dbReference type="PIRSR" id="PIRSR004789-51"/>
    </source>
</evidence>
<dbReference type="NCBIfam" id="TIGR00282">
    <property type="entry name" value="TIGR00282 family metallophosphoesterase"/>
    <property type="match status" value="1"/>
</dbReference>
<sequence>MSKTVNVFFMADIVGQPGVDIVTKMLKGYIQKYQIHFVICNGENAYRGKGMSNEILKQLRGVGVDVITGGNHIWDNYKFHDTLKKDPAILRPMNYPKGTYGTGYGIFDLPNGLGKIGVLNLQGRTFMYAIDCPFRTADWVIEKMSQETKYIIVDIHAEATAEKIALAMHLDGRASAVMGSHSHVQTSDERILKNGTGYCTDVGMTGPYDSVIGMVAKPAIERFVYQTPRKYECATDDVHLCAMVIKLDAETGKTVFLERIFFPEFEKSTMG</sequence>
<keyword evidence="4" id="KW-1185">Reference proteome</keyword>
<reference evidence="3 4" key="1">
    <citation type="submission" date="2008-06" db="EMBL/GenBank/DDBJ databases">
        <title>Complete sequence of Chloroherpeton thalassium ATCC 35110.</title>
        <authorList>
            <consortium name="US DOE Joint Genome Institute"/>
            <person name="Lucas S."/>
            <person name="Copeland A."/>
            <person name="Lapidus A."/>
            <person name="Glavina del Rio T."/>
            <person name="Dalin E."/>
            <person name="Tice H."/>
            <person name="Bruce D."/>
            <person name="Goodwin L."/>
            <person name="Pitluck S."/>
            <person name="Schmutz J."/>
            <person name="Larimer F."/>
            <person name="Land M."/>
            <person name="Hauser L."/>
            <person name="Kyrpides N."/>
            <person name="Mikhailova N."/>
            <person name="Liu Z."/>
            <person name="Li T."/>
            <person name="Zhao F."/>
            <person name="Overmann J."/>
            <person name="Bryant D.A."/>
            <person name="Richardson P."/>
        </authorList>
    </citation>
    <scope>NUCLEOTIDE SEQUENCE [LARGE SCALE GENOMIC DNA]</scope>
    <source>
        <strain evidence="4">ATCC 35110 / GB-78</strain>
    </source>
</reference>
<dbReference type="AlphaFoldDB" id="B3QWR9"/>
<protein>
    <submittedName>
        <fullName evidence="3">Metallophosphoesterase</fullName>
    </submittedName>
</protein>
<evidence type="ECO:0000313" key="3">
    <source>
        <dbReference type="EMBL" id="ACF13283.1"/>
    </source>
</evidence>
<dbReference type="CDD" id="cd07382">
    <property type="entry name" value="MPP_DR1281"/>
    <property type="match status" value="1"/>
</dbReference>
<dbReference type="GO" id="GO:0046872">
    <property type="term" value="F:metal ion binding"/>
    <property type="evidence" value="ECO:0007669"/>
    <property type="project" value="UniProtKB-KW"/>
</dbReference>
<dbReference type="PANTHER" id="PTHR36303">
    <property type="entry name" value="2',3'-CYCLIC-NUCLEOTIDE 2'-PHOSPHODIESTERASE"/>
    <property type="match status" value="1"/>
</dbReference>
<dbReference type="GO" id="GO:0004113">
    <property type="term" value="F:2',3'-cyclic-nucleotide 3'-phosphodiesterase activity"/>
    <property type="evidence" value="ECO:0007669"/>
    <property type="project" value="TreeGrafter"/>
</dbReference>
<dbReference type="PIRSF" id="PIRSF004789">
    <property type="entry name" value="DR1281"/>
    <property type="match status" value="1"/>
</dbReference>
<dbReference type="EMBL" id="CP001100">
    <property type="protein sequence ID" value="ACF13283.1"/>
    <property type="molecule type" value="Genomic_DNA"/>
</dbReference>
<dbReference type="Gene3D" id="3.60.21.10">
    <property type="match status" value="1"/>
</dbReference>
<dbReference type="Proteomes" id="UP000001208">
    <property type="component" value="Chromosome"/>
</dbReference>
<dbReference type="Pfam" id="PF13277">
    <property type="entry name" value="YmdB"/>
    <property type="match status" value="1"/>
</dbReference>
<keyword evidence="2" id="KW-0479">Metal-binding</keyword>
<dbReference type="SUPFAM" id="SSF56300">
    <property type="entry name" value="Metallo-dependent phosphatases"/>
    <property type="match status" value="1"/>
</dbReference>
<dbReference type="KEGG" id="cts:Ctha_0815"/>
<dbReference type="STRING" id="517418.Ctha_0815"/>
<dbReference type="InterPro" id="IPR005235">
    <property type="entry name" value="YmdB-like"/>
</dbReference>
<dbReference type="eggNOG" id="COG1692">
    <property type="taxonomic scope" value="Bacteria"/>
</dbReference>
<name>B3QWR9_CHLT3</name>
<evidence type="ECO:0000313" key="4">
    <source>
        <dbReference type="Proteomes" id="UP000001208"/>
    </source>
</evidence>
<dbReference type="InterPro" id="IPR029052">
    <property type="entry name" value="Metallo-depent_PP-like"/>
</dbReference>
<feature type="binding site" evidence="2">
    <location>
        <position position="71"/>
    </location>
    <ligand>
        <name>Fe cation</name>
        <dbReference type="ChEBI" id="CHEBI:24875"/>
        <label>2</label>
    </ligand>
</feature>
<gene>
    <name evidence="3" type="ordered locus">Ctha_0815</name>
</gene>
<dbReference type="HOGENOM" id="CLU_068238_0_0_10"/>
<feature type="active site" description="Proton donor" evidence="1">
    <location>
        <position position="72"/>
    </location>
</feature>
<feature type="binding site" evidence="2">
    <location>
        <position position="44"/>
    </location>
    <ligand>
        <name>Fe cation</name>
        <dbReference type="ChEBI" id="CHEBI:24875"/>
        <label>1</label>
    </ligand>
</feature>
<dbReference type="PANTHER" id="PTHR36303:SF1">
    <property type="entry name" value="2',3'-CYCLIC-NUCLEOTIDE 2'-PHOSPHODIESTERASE"/>
    <property type="match status" value="1"/>
</dbReference>
<feature type="binding site" evidence="2">
    <location>
        <position position="43"/>
    </location>
    <ligand>
        <name>Fe cation</name>
        <dbReference type="ChEBI" id="CHEBI:24875"/>
        <label>2</label>
    </ligand>
</feature>
<feature type="binding site" evidence="2">
    <location>
        <position position="12"/>
    </location>
    <ligand>
        <name>Fe cation</name>
        <dbReference type="ChEBI" id="CHEBI:24875"/>
        <label>1</label>
    </ligand>
</feature>
<evidence type="ECO:0000256" key="1">
    <source>
        <dbReference type="PIRSR" id="PIRSR004789-50"/>
    </source>
</evidence>
<feature type="binding site" evidence="2">
    <location>
        <position position="156"/>
    </location>
    <ligand>
        <name>Fe cation</name>
        <dbReference type="ChEBI" id="CHEBI:24875"/>
        <label>2</label>
    </ligand>
</feature>
<organism evidence="3 4">
    <name type="scientific">Chloroherpeton thalassium (strain ATCC 35110 / GB-78)</name>
    <dbReference type="NCBI Taxonomy" id="517418"/>
    <lineage>
        <taxon>Bacteria</taxon>
        <taxon>Pseudomonadati</taxon>
        <taxon>Chlorobiota</taxon>
        <taxon>Chlorobiia</taxon>
        <taxon>Chlorobiales</taxon>
        <taxon>Chloroherpetonaceae</taxon>
        <taxon>Chloroherpeton</taxon>
    </lineage>
</organism>
<feature type="binding site" evidence="2">
    <location>
        <position position="183"/>
    </location>
    <ligand>
        <name>Fe cation</name>
        <dbReference type="ChEBI" id="CHEBI:24875"/>
        <label>1</label>
    </ligand>
</feature>
<dbReference type="OrthoDB" id="9801109at2"/>
<feature type="binding site" evidence="2">
    <location>
        <position position="181"/>
    </location>
    <ligand>
        <name>Fe cation</name>
        <dbReference type="ChEBI" id="CHEBI:24875"/>
        <label>2</label>
    </ligand>
</feature>
<proteinExistence type="predicted"/>
<feature type="binding site" evidence="2">
    <location>
        <position position="43"/>
    </location>
    <ligand>
        <name>Fe cation</name>
        <dbReference type="ChEBI" id="CHEBI:24875"/>
        <label>1</label>
    </ligand>
</feature>
<accession>B3QWR9</accession>